<sequence length="351" mass="40232">MDEKPERKGANSPFDNSEYHTESALPENGARIRDGLKKREGAHLGSEPEDGSNWSPHSASCRVTGTQLPKKKKIQKTDDEEFESQSLLGPRRQRRKVKDFLAQFRRVSPRKVLYEITAQVGGNDPRLYSKMSPQRFKNPVNVSSGKDNVDSYLRAGVSMTEFEGTDMSLDHNQLREFGLPEKLRGSAWGGDEIAEYFFKNKVTREQKKATSGPQPRRQGMSLFDYECECRMDVSVLSDDTTGTIRFVPEEGQHIFSQSPHRPIWPARAVRVGKSDIIQVELYPILIPRQLVTISIDRVFPCIGNFESVRDFVLREVQNPNILYNWVHAMIEFMYDEKKKAREEHVTVLKNP</sequence>
<protein>
    <submittedName>
        <fullName evidence="1">Uncharacterized protein</fullName>
    </submittedName>
</protein>
<organism evidence="1 2">
    <name type="scientific">Eretmocerus hayati</name>
    <dbReference type="NCBI Taxonomy" id="131215"/>
    <lineage>
        <taxon>Eukaryota</taxon>
        <taxon>Metazoa</taxon>
        <taxon>Ecdysozoa</taxon>
        <taxon>Arthropoda</taxon>
        <taxon>Hexapoda</taxon>
        <taxon>Insecta</taxon>
        <taxon>Pterygota</taxon>
        <taxon>Neoptera</taxon>
        <taxon>Endopterygota</taxon>
        <taxon>Hymenoptera</taxon>
        <taxon>Apocrita</taxon>
        <taxon>Proctotrupomorpha</taxon>
        <taxon>Chalcidoidea</taxon>
        <taxon>Aphelinidae</taxon>
        <taxon>Aphelininae</taxon>
        <taxon>Eretmocerus</taxon>
    </lineage>
</organism>
<keyword evidence="2" id="KW-1185">Reference proteome</keyword>
<dbReference type="Proteomes" id="UP001239111">
    <property type="component" value="Chromosome 1"/>
</dbReference>
<evidence type="ECO:0000313" key="2">
    <source>
        <dbReference type="Proteomes" id="UP001239111"/>
    </source>
</evidence>
<accession>A0ACC2PHK6</accession>
<reference evidence="1" key="1">
    <citation type="submission" date="2023-04" db="EMBL/GenBank/DDBJ databases">
        <title>A chromosome-level genome assembly of the parasitoid wasp Eretmocerus hayati.</title>
        <authorList>
            <person name="Zhong Y."/>
            <person name="Liu S."/>
            <person name="Liu Y."/>
        </authorList>
    </citation>
    <scope>NUCLEOTIDE SEQUENCE</scope>
    <source>
        <strain evidence="1">ZJU_SS_LIU_2023</strain>
    </source>
</reference>
<gene>
    <name evidence="1" type="ORF">QAD02_018629</name>
</gene>
<dbReference type="EMBL" id="CM056741">
    <property type="protein sequence ID" value="KAJ8682837.1"/>
    <property type="molecule type" value="Genomic_DNA"/>
</dbReference>
<name>A0ACC2PHK6_9HYME</name>
<evidence type="ECO:0000313" key="1">
    <source>
        <dbReference type="EMBL" id="KAJ8682837.1"/>
    </source>
</evidence>
<proteinExistence type="predicted"/>
<comment type="caution">
    <text evidence="1">The sequence shown here is derived from an EMBL/GenBank/DDBJ whole genome shotgun (WGS) entry which is preliminary data.</text>
</comment>